<dbReference type="PRINTS" id="PR01887">
    <property type="entry name" value="SPECTRNALPHA"/>
</dbReference>
<dbReference type="FunFam" id="1.10.418.10:FF:000019">
    <property type="entry name" value="Vav guanine nucleotide exchange factor 2"/>
    <property type="match status" value="1"/>
</dbReference>
<dbReference type="InterPro" id="IPR002219">
    <property type="entry name" value="PKC_DAG/PE"/>
</dbReference>
<evidence type="ECO:0000256" key="1">
    <source>
        <dbReference type="ARBA" id="ARBA00022443"/>
    </source>
</evidence>
<dbReference type="SMART" id="SM00252">
    <property type="entry name" value="SH2"/>
    <property type="match status" value="1"/>
</dbReference>
<dbReference type="PRINTS" id="PR00452">
    <property type="entry name" value="SH3DOMAIN"/>
</dbReference>
<dbReference type="GO" id="GO:0005085">
    <property type="term" value="F:guanyl-nucleotide exchange factor activity"/>
    <property type="evidence" value="ECO:0007669"/>
    <property type="project" value="UniProtKB-KW"/>
</dbReference>
<organism evidence="15 16">
    <name type="scientific">Argiope bruennichi</name>
    <name type="common">Wasp spider</name>
    <name type="synonym">Aranea bruennichi</name>
    <dbReference type="NCBI Taxonomy" id="94029"/>
    <lineage>
        <taxon>Eukaryota</taxon>
        <taxon>Metazoa</taxon>
        <taxon>Ecdysozoa</taxon>
        <taxon>Arthropoda</taxon>
        <taxon>Chelicerata</taxon>
        <taxon>Arachnida</taxon>
        <taxon>Araneae</taxon>
        <taxon>Araneomorphae</taxon>
        <taxon>Entelegynae</taxon>
        <taxon>Araneoidea</taxon>
        <taxon>Araneidae</taxon>
        <taxon>Argiope</taxon>
    </lineage>
</organism>
<feature type="domain" description="SH3" evidence="12">
    <location>
        <begin position="522"/>
        <end position="583"/>
    </location>
</feature>
<dbReference type="PROSITE" id="PS50021">
    <property type="entry name" value="CH"/>
    <property type="match status" value="1"/>
</dbReference>
<evidence type="ECO:0000313" key="15">
    <source>
        <dbReference type="EMBL" id="KAF8782033.1"/>
    </source>
</evidence>
<dbReference type="Pfam" id="PF07653">
    <property type="entry name" value="SH3_2"/>
    <property type="match status" value="1"/>
</dbReference>
<feature type="domain" description="Calponin-homology (CH)" evidence="13">
    <location>
        <begin position="3"/>
        <end position="122"/>
    </location>
</feature>
<dbReference type="SMART" id="SM00033">
    <property type="entry name" value="CH"/>
    <property type="match status" value="1"/>
</dbReference>
<dbReference type="InterPro" id="IPR036872">
    <property type="entry name" value="CH_dom_sf"/>
</dbReference>
<keyword evidence="6" id="KW-0863">Zinc-finger</keyword>
<evidence type="ECO:0000259" key="14">
    <source>
        <dbReference type="PROSITE" id="PS50081"/>
    </source>
</evidence>
<dbReference type="GO" id="GO:0008270">
    <property type="term" value="F:zinc ion binding"/>
    <property type="evidence" value="ECO:0007669"/>
    <property type="project" value="UniProtKB-KW"/>
</dbReference>
<dbReference type="SUPFAM" id="SSF50044">
    <property type="entry name" value="SH3-domain"/>
    <property type="match status" value="2"/>
</dbReference>
<dbReference type="Gene3D" id="2.30.29.30">
    <property type="entry name" value="Pleckstrin-homology domain (PH domain)/Phosphotyrosine-binding domain (PTB)"/>
    <property type="match status" value="1"/>
</dbReference>
<dbReference type="InterPro" id="IPR046349">
    <property type="entry name" value="C1-like_sf"/>
</dbReference>
<dbReference type="Gene3D" id="2.30.30.40">
    <property type="entry name" value="SH3 Domains"/>
    <property type="match status" value="2"/>
</dbReference>
<keyword evidence="2" id="KW-0597">Phosphoprotein</keyword>
<feature type="domain" description="Phorbol-ester/DAG-type" evidence="14">
    <location>
        <begin position="259"/>
        <end position="308"/>
    </location>
</feature>
<dbReference type="InterPro" id="IPR011993">
    <property type="entry name" value="PH-like_dom_sf"/>
</dbReference>
<dbReference type="InterPro" id="IPR001452">
    <property type="entry name" value="SH3_domain"/>
</dbReference>
<dbReference type="GO" id="GO:0016477">
    <property type="term" value="P:cell migration"/>
    <property type="evidence" value="ECO:0007669"/>
    <property type="project" value="TreeGrafter"/>
</dbReference>
<dbReference type="SUPFAM" id="SSF47576">
    <property type="entry name" value="Calponin-homology domain, CH-domain"/>
    <property type="match status" value="1"/>
</dbReference>
<dbReference type="CDD" id="cd20810">
    <property type="entry name" value="C1_VAV"/>
    <property type="match status" value="1"/>
</dbReference>
<keyword evidence="7" id="KW-0862">Zinc</keyword>
<dbReference type="InterPro" id="IPR036860">
    <property type="entry name" value="SH2_dom_sf"/>
</dbReference>
<protein>
    <submittedName>
        <fullName evidence="15">Guanine nucleotide exchange factor VAV3 like protein</fullName>
    </submittedName>
</protein>
<dbReference type="SUPFAM" id="SSF55550">
    <property type="entry name" value="SH2 domain"/>
    <property type="match status" value="1"/>
</dbReference>
<dbReference type="SMART" id="SM00109">
    <property type="entry name" value="C1"/>
    <property type="match status" value="1"/>
</dbReference>
<dbReference type="GO" id="GO:0005737">
    <property type="term" value="C:cytoplasm"/>
    <property type="evidence" value="ECO:0007669"/>
    <property type="project" value="TreeGrafter"/>
</dbReference>
<dbReference type="EMBL" id="JABXBU010001863">
    <property type="protein sequence ID" value="KAF8782033.1"/>
    <property type="molecule type" value="Genomic_DNA"/>
</dbReference>
<evidence type="ECO:0000256" key="5">
    <source>
        <dbReference type="ARBA" id="ARBA00022737"/>
    </source>
</evidence>
<dbReference type="SUPFAM" id="SSF57889">
    <property type="entry name" value="Cysteine-rich domain"/>
    <property type="match status" value="1"/>
</dbReference>
<dbReference type="GO" id="GO:0007165">
    <property type="term" value="P:signal transduction"/>
    <property type="evidence" value="ECO:0007669"/>
    <property type="project" value="UniProtKB-ARBA"/>
</dbReference>
<feature type="domain" description="SH2" evidence="11">
    <location>
        <begin position="431"/>
        <end position="511"/>
    </location>
</feature>
<dbReference type="Gene3D" id="1.10.418.10">
    <property type="entry name" value="Calponin-like domain"/>
    <property type="match status" value="1"/>
</dbReference>
<keyword evidence="3" id="KW-0344">Guanine-nucleotide releasing factor</keyword>
<dbReference type="PROSITE" id="PS50081">
    <property type="entry name" value="ZF_DAG_PE_2"/>
    <property type="match status" value="1"/>
</dbReference>
<proteinExistence type="predicted"/>
<evidence type="ECO:0000256" key="8">
    <source>
        <dbReference type="ARBA" id="ARBA00022999"/>
    </source>
</evidence>
<dbReference type="InterPro" id="IPR000980">
    <property type="entry name" value="SH2"/>
</dbReference>
<evidence type="ECO:0000256" key="9">
    <source>
        <dbReference type="PROSITE-ProRule" id="PRU00191"/>
    </source>
</evidence>
<accession>A0A8T0EUS0</accession>
<sequence>MAETLWRECADWLIKQQVILPDHRVTWPSAQVLDLVYTLRDGVVLCQLLNKLVPGCIDLKEISLRPQMSQFLCLKNIRTFLQTCQNVFDISPSDLFEPSMLFDCTDFGKVLHTLSVLSKSEKAQASGIKGFPSLAKHHDYYNDDIYRNLEELANHNEEETMVTLEFPISPRRSKEEDIYEDLCYVTFGFGVKRLWGPRGNANTWLRRREGWSYFWLLAHRQNKTALTMYAKTEDMKLKWIEAIEKALDNVCPAALRNTDHIFQMHTFEKPTTCAECDKLLRGIFYQGYLCSVCAIAVHKDCIEDVRSCGAPRLPPRPPSVTVVPQILRRNLSSANKKPYLFKVRARFAYQGPPDHLSFDSDDEIYVTNKLNNMCWEGYVARTGKSGFFPPDHVEKRPPSYENPFPSPNINASENAAPAPDYINTMLEGHDWFAGVMERDVATKKLEELPSGTFLLRISPKQNGSYAINNGQHFYLSETKYFKSIVELVNWYRENSLSESFNGLHVTLMIPYKKALAGLTNESILGYAEALYDFQGTSPNMLTLRKGDRITILSKAGNQKGWWKGQIGENVGYFPYSYVKEILE</sequence>
<keyword evidence="16" id="KW-1185">Reference proteome</keyword>
<dbReference type="InterPro" id="IPR001715">
    <property type="entry name" value="CH_dom"/>
</dbReference>
<dbReference type="PANTHER" id="PTHR45818">
    <property type="entry name" value="PROTEIN VAV"/>
    <property type="match status" value="1"/>
</dbReference>
<dbReference type="InterPro" id="IPR036028">
    <property type="entry name" value="SH3-like_dom_sf"/>
</dbReference>
<feature type="domain" description="SH3" evidence="12">
    <location>
        <begin position="338"/>
        <end position="398"/>
    </location>
</feature>
<keyword evidence="8 9" id="KW-0727">SH2 domain</keyword>
<evidence type="ECO:0000256" key="2">
    <source>
        <dbReference type="ARBA" id="ARBA00022553"/>
    </source>
</evidence>
<evidence type="ECO:0000256" key="7">
    <source>
        <dbReference type="ARBA" id="ARBA00022833"/>
    </source>
</evidence>
<evidence type="ECO:0000256" key="3">
    <source>
        <dbReference type="ARBA" id="ARBA00022658"/>
    </source>
</evidence>
<dbReference type="Proteomes" id="UP000807504">
    <property type="component" value="Unassembled WGS sequence"/>
</dbReference>
<dbReference type="Gene3D" id="3.30.60.20">
    <property type="match status" value="1"/>
</dbReference>
<dbReference type="GO" id="GO:0048468">
    <property type="term" value="P:cell development"/>
    <property type="evidence" value="ECO:0007669"/>
    <property type="project" value="UniProtKB-ARBA"/>
</dbReference>
<reference evidence="15" key="1">
    <citation type="journal article" date="2020" name="bioRxiv">
        <title>Chromosome-level reference genome of the European wasp spider Argiope bruennichi: a resource for studies on range expansion and evolutionary adaptation.</title>
        <authorList>
            <person name="Sheffer M.M."/>
            <person name="Hoppe A."/>
            <person name="Krehenwinkel H."/>
            <person name="Uhl G."/>
            <person name="Kuss A.W."/>
            <person name="Jensen L."/>
            <person name="Jensen C."/>
            <person name="Gillespie R.G."/>
            <person name="Hoff K.J."/>
            <person name="Prost S."/>
        </authorList>
    </citation>
    <scope>NUCLEOTIDE SEQUENCE</scope>
</reference>
<keyword evidence="5" id="KW-0677">Repeat</keyword>
<dbReference type="CDD" id="cd21201">
    <property type="entry name" value="CH_VAV"/>
    <property type="match status" value="1"/>
</dbReference>
<dbReference type="PROSITE" id="PS00479">
    <property type="entry name" value="ZF_DAG_PE_1"/>
    <property type="match status" value="1"/>
</dbReference>
<name>A0A8T0EUS0_ARGBR</name>
<dbReference type="SUPFAM" id="SSF50729">
    <property type="entry name" value="PH domain-like"/>
    <property type="match status" value="1"/>
</dbReference>
<dbReference type="Gene3D" id="3.30.505.10">
    <property type="entry name" value="SH2 domain"/>
    <property type="match status" value="2"/>
</dbReference>
<dbReference type="SMART" id="SM00326">
    <property type="entry name" value="SH3"/>
    <property type="match status" value="2"/>
</dbReference>
<dbReference type="PANTHER" id="PTHR45818:SF3">
    <property type="entry name" value="PROTEIN VAV"/>
    <property type="match status" value="1"/>
</dbReference>
<dbReference type="PROSITE" id="PS50001">
    <property type="entry name" value="SH2"/>
    <property type="match status" value="1"/>
</dbReference>
<evidence type="ECO:0000256" key="6">
    <source>
        <dbReference type="ARBA" id="ARBA00022771"/>
    </source>
</evidence>
<dbReference type="InterPro" id="IPR022613">
    <property type="entry name" value="CH_CAMSAP_2"/>
</dbReference>
<keyword evidence="4" id="KW-0479">Metal-binding</keyword>
<evidence type="ECO:0000313" key="16">
    <source>
        <dbReference type="Proteomes" id="UP000807504"/>
    </source>
</evidence>
<dbReference type="AlphaFoldDB" id="A0A8T0EUS0"/>
<evidence type="ECO:0000259" key="12">
    <source>
        <dbReference type="PROSITE" id="PS50002"/>
    </source>
</evidence>
<keyword evidence="1 10" id="KW-0728">SH3 domain</keyword>
<reference evidence="15" key="2">
    <citation type="submission" date="2020-06" db="EMBL/GenBank/DDBJ databases">
        <authorList>
            <person name="Sheffer M."/>
        </authorList>
    </citation>
    <scope>NUCLEOTIDE SEQUENCE</scope>
</reference>
<dbReference type="Pfam" id="PF11971">
    <property type="entry name" value="CAMSAP_CH"/>
    <property type="match status" value="1"/>
</dbReference>
<evidence type="ECO:0000259" key="11">
    <source>
        <dbReference type="PROSITE" id="PS50001"/>
    </source>
</evidence>
<evidence type="ECO:0000256" key="4">
    <source>
        <dbReference type="ARBA" id="ARBA00022723"/>
    </source>
</evidence>
<evidence type="ECO:0000259" key="13">
    <source>
        <dbReference type="PROSITE" id="PS50021"/>
    </source>
</evidence>
<comment type="caution">
    <text evidence="15">The sequence shown here is derived from an EMBL/GenBank/DDBJ whole genome shotgun (WGS) entry which is preliminary data.</text>
</comment>
<gene>
    <name evidence="15" type="ORF">HNY73_012368</name>
</gene>
<dbReference type="Pfam" id="PF00017">
    <property type="entry name" value="SH2"/>
    <property type="match status" value="1"/>
</dbReference>
<evidence type="ECO:0000256" key="10">
    <source>
        <dbReference type="PROSITE-ProRule" id="PRU00192"/>
    </source>
</evidence>
<dbReference type="Pfam" id="PF00130">
    <property type="entry name" value="C1_1"/>
    <property type="match status" value="1"/>
</dbReference>
<dbReference type="PROSITE" id="PS50002">
    <property type="entry name" value="SH3"/>
    <property type="match status" value="2"/>
</dbReference>
<dbReference type="Pfam" id="PF00018">
    <property type="entry name" value="SH3_1"/>
    <property type="match status" value="1"/>
</dbReference>